<dbReference type="SUPFAM" id="SSF50475">
    <property type="entry name" value="FMN-binding split barrel"/>
    <property type="match status" value="1"/>
</dbReference>
<dbReference type="InterPro" id="IPR012349">
    <property type="entry name" value="Split_barrel_FMN-bd"/>
</dbReference>
<dbReference type="Pfam" id="PF01613">
    <property type="entry name" value="Flavin_Reduct"/>
    <property type="match status" value="1"/>
</dbReference>
<organism evidence="3 4">
    <name type="scientific">Micromonospora haikouensis</name>
    <dbReference type="NCBI Taxonomy" id="686309"/>
    <lineage>
        <taxon>Bacteria</taxon>
        <taxon>Bacillati</taxon>
        <taxon>Actinomycetota</taxon>
        <taxon>Actinomycetes</taxon>
        <taxon>Micromonosporales</taxon>
        <taxon>Micromonosporaceae</taxon>
        <taxon>Micromonospora</taxon>
    </lineage>
</organism>
<reference evidence="3 4" key="1">
    <citation type="submission" date="2016-06" db="EMBL/GenBank/DDBJ databases">
        <authorList>
            <person name="Kjaerup R.B."/>
            <person name="Dalgaard T.S."/>
            <person name="Juul-Madsen H.R."/>
        </authorList>
    </citation>
    <scope>NUCLEOTIDE SEQUENCE [LARGE SCALE GENOMIC DNA]</scope>
    <source>
        <strain evidence="3 4">DSM 45626</strain>
    </source>
</reference>
<dbReference type="AlphaFoldDB" id="A0A1C4YJC0"/>
<accession>A0A1C4YJC0</accession>
<gene>
    <name evidence="3" type="ORF">GA0070558_15020</name>
</gene>
<sequence>MTTVDGPATGPTELRPVDTDLLRALLHPQAATVAVVTTPGRPARRGRPALSPAAFTATSFTAVSLEPPLVSFCLGTASSSWPAVARAEHVAVHLLAAGQQGVARALAAGGPDRSAACPGWSPGPFGVPLVDGALAVLLCRVAHRVPAGDHAVVIATPLALGAGRDGAPPVHHRGAFSAA</sequence>
<name>A0A1C4YJC0_9ACTN</name>
<dbReference type="InterPro" id="IPR050268">
    <property type="entry name" value="NADH-dep_flavin_reductase"/>
</dbReference>
<dbReference type="Proteomes" id="UP000199375">
    <property type="component" value="Unassembled WGS sequence"/>
</dbReference>
<proteinExistence type="predicted"/>
<dbReference type="GO" id="GO:0006208">
    <property type="term" value="P:pyrimidine nucleobase catabolic process"/>
    <property type="evidence" value="ECO:0007669"/>
    <property type="project" value="TreeGrafter"/>
</dbReference>
<dbReference type="PANTHER" id="PTHR30466">
    <property type="entry name" value="FLAVIN REDUCTASE"/>
    <property type="match status" value="1"/>
</dbReference>
<dbReference type="PANTHER" id="PTHR30466:SF1">
    <property type="entry name" value="FMN REDUCTASE (NADH) RUTF"/>
    <property type="match status" value="1"/>
</dbReference>
<keyword evidence="1" id="KW-0560">Oxidoreductase</keyword>
<protein>
    <submittedName>
        <fullName evidence="3">NADH-FMN oxidoreductase RutF, flavin reductase (DIM6/NTAB) family</fullName>
    </submittedName>
</protein>
<dbReference type="RefSeq" id="WP_091286462.1">
    <property type="nucleotide sequence ID" value="NZ_FMCW01000050.1"/>
</dbReference>
<dbReference type="InterPro" id="IPR002563">
    <property type="entry name" value="Flavin_Rdtase-like_dom"/>
</dbReference>
<dbReference type="Gene3D" id="2.30.110.10">
    <property type="entry name" value="Electron Transport, Fmn-binding Protein, Chain A"/>
    <property type="match status" value="1"/>
</dbReference>
<evidence type="ECO:0000313" key="3">
    <source>
        <dbReference type="EMBL" id="SCF20767.1"/>
    </source>
</evidence>
<feature type="domain" description="Flavin reductase like" evidence="2">
    <location>
        <begin position="26"/>
        <end position="178"/>
    </location>
</feature>
<dbReference type="EMBL" id="FMCW01000050">
    <property type="protein sequence ID" value="SCF20767.1"/>
    <property type="molecule type" value="Genomic_DNA"/>
</dbReference>
<evidence type="ECO:0000256" key="1">
    <source>
        <dbReference type="ARBA" id="ARBA00023002"/>
    </source>
</evidence>
<evidence type="ECO:0000259" key="2">
    <source>
        <dbReference type="SMART" id="SM00903"/>
    </source>
</evidence>
<dbReference type="GO" id="GO:0010181">
    <property type="term" value="F:FMN binding"/>
    <property type="evidence" value="ECO:0007669"/>
    <property type="project" value="InterPro"/>
</dbReference>
<evidence type="ECO:0000313" key="4">
    <source>
        <dbReference type="Proteomes" id="UP000199375"/>
    </source>
</evidence>
<dbReference type="SMART" id="SM00903">
    <property type="entry name" value="Flavin_Reduct"/>
    <property type="match status" value="1"/>
</dbReference>
<dbReference type="GO" id="GO:0042602">
    <property type="term" value="F:riboflavin reductase (NADPH) activity"/>
    <property type="evidence" value="ECO:0007669"/>
    <property type="project" value="TreeGrafter"/>
</dbReference>